<sequence>MYIFVLFPIARIPTSQKSPILYLFLVSYRKFGSKVPQRALQSKPATTLQTEKGGVILKTPSLVFSANLDSIVVYSHSDYIQK</sequence>
<dbReference type="AlphaFoldDB" id="A0A2P2KM77"/>
<dbReference type="EMBL" id="GGEC01026345">
    <property type="protein sequence ID" value="MBX06829.1"/>
    <property type="molecule type" value="Transcribed_RNA"/>
</dbReference>
<reference evidence="1" key="1">
    <citation type="submission" date="2018-02" db="EMBL/GenBank/DDBJ databases">
        <title>Rhizophora mucronata_Transcriptome.</title>
        <authorList>
            <person name="Meera S.P."/>
            <person name="Sreeshan A."/>
            <person name="Augustine A."/>
        </authorList>
    </citation>
    <scope>NUCLEOTIDE SEQUENCE</scope>
    <source>
        <tissue evidence="1">Leaf</tissue>
    </source>
</reference>
<name>A0A2P2KM77_RHIMU</name>
<protein>
    <submittedName>
        <fullName evidence="1">Uncharacterized protein</fullName>
    </submittedName>
</protein>
<proteinExistence type="predicted"/>
<accession>A0A2P2KM77</accession>
<evidence type="ECO:0000313" key="1">
    <source>
        <dbReference type="EMBL" id="MBX06829.1"/>
    </source>
</evidence>
<organism evidence="1">
    <name type="scientific">Rhizophora mucronata</name>
    <name type="common">Asiatic mangrove</name>
    <dbReference type="NCBI Taxonomy" id="61149"/>
    <lineage>
        <taxon>Eukaryota</taxon>
        <taxon>Viridiplantae</taxon>
        <taxon>Streptophyta</taxon>
        <taxon>Embryophyta</taxon>
        <taxon>Tracheophyta</taxon>
        <taxon>Spermatophyta</taxon>
        <taxon>Magnoliopsida</taxon>
        <taxon>eudicotyledons</taxon>
        <taxon>Gunneridae</taxon>
        <taxon>Pentapetalae</taxon>
        <taxon>rosids</taxon>
        <taxon>fabids</taxon>
        <taxon>Malpighiales</taxon>
        <taxon>Rhizophoraceae</taxon>
        <taxon>Rhizophora</taxon>
    </lineage>
</organism>